<keyword evidence="2" id="KW-1185">Reference proteome</keyword>
<sequence>MRQYVIDELSPLEWDNINSFLKRTLKPGPMTGIFWLVLPDDLYAPAQQGHKDCGPFYVAVDLDTKRLSVELLVRSATHLHCTCITYATPVQRQFVLDFIDRMLDEEQIKA</sequence>
<evidence type="ECO:0000313" key="1">
    <source>
        <dbReference type="EMBL" id="SHH74832.1"/>
    </source>
</evidence>
<dbReference type="AlphaFoldDB" id="A0A1M5VHS3"/>
<evidence type="ECO:0000313" key="2">
    <source>
        <dbReference type="Proteomes" id="UP000184139"/>
    </source>
</evidence>
<dbReference type="EMBL" id="FQXS01000008">
    <property type="protein sequence ID" value="SHH74832.1"/>
    <property type="molecule type" value="Genomic_DNA"/>
</dbReference>
<name>A0A1M5VHS3_9BACT</name>
<gene>
    <name evidence="1" type="ORF">SAMN02745124_01707</name>
</gene>
<dbReference type="RefSeq" id="WP_073375150.1">
    <property type="nucleotide sequence ID" value="NZ_FQXS01000008.1"/>
</dbReference>
<protein>
    <submittedName>
        <fullName evidence="1">Uncharacterized protein</fullName>
    </submittedName>
</protein>
<reference evidence="1 2" key="1">
    <citation type="submission" date="2016-11" db="EMBL/GenBank/DDBJ databases">
        <authorList>
            <person name="Jaros S."/>
            <person name="Januszkiewicz K."/>
            <person name="Wedrychowicz H."/>
        </authorList>
    </citation>
    <scope>NUCLEOTIDE SEQUENCE [LARGE SCALE GENOMIC DNA]</scope>
    <source>
        <strain evidence="1 2">DSM 9705</strain>
    </source>
</reference>
<dbReference type="STRING" id="1121409.SAMN02745124_01707"/>
<organism evidence="1 2">
    <name type="scientific">Desulfofustis glycolicus DSM 9705</name>
    <dbReference type="NCBI Taxonomy" id="1121409"/>
    <lineage>
        <taxon>Bacteria</taxon>
        <taxon>Pseudomonadati</taxon>
        <taxon>Thermodesulfobacteriota</taxon>
        <taxon>Desulfobulbia</taxon>
        <taxon>Desulfobulbales</taxon>
        <taxon>Desulfocapsaceae</taxon>
        <taxon>Desulfofustis</taxon>
    </lineage>
</organism>
<dbReference type="Proteomes" id="UP000184139">
    <property type="component" value="Unassembled WGS sequence"/>
</dbReference>
<dbReference type="OrthoDB" id="5459426at2"/>
<accession>A0A1M5VHS3</accession>
<proteinExistence type="predicted"/>